<evidence type="ECO:0000256" key="1">
    <source>
        <dbReference type="SAM" id="MobiDB-lite"/>
    </source>
</evidence>
<proteinExistence type="predicted"/>
<dbReference type="EMBL" id="WPNZ01000035">
    <property type="protein sequence ID" value="MVO90643.1"/>
    <property type="molecule type" value="Genomic_DNA"/>
</dbReference>
<evidence type="ECO:0000313" key="2">
    <source>
        <dbReference type="EMBL" id="MVO90643.1"/>
    </source>
</evidence>
<dbReference type="Proteomes" id="UP000483802">
    <property type="component" value="Unassembled WGS sequence"/>
</dbReference>
<dbReference type="AlphaFoldDB" id="A0A6L6X9M0"/>
<dbReference type="RefSeq" id="WP_157169605.1">
    <property type="nucleotide sequence ID" value="NZ_WPNZ01000035.1"/>
</dbReference>
<feature type="region of interest" description="Disordered" evidence="1">
    <location>
        <begin position="1"/>
        <end position="21"/>
    </location>
</feature>
<accession>A0A6L6X9M0</accession>
<sequence length="69" mass="6998">MVGSKYGVNSVGDTTTDISTGQPVTKALDLSNMVIGGVPSEDGTHVVVAKEAVKLAEDLKALLGPEASQ</sequence>
<organism evidence="2 3">
    <name type="scientific">Streptomyces typhae</name>
    <dbReference type="NCBI Taxonomy" id="2681492"/>
    <lineage>
        <taxon>Bacteria</taxon>
        <taxon>Bacillati</taxon>
        <taxon>Actinomycetota</taxon>
        <taxon>Actinomycetes</taxon>
        <taxon>Kitasatosporales</taxon>
        <taxon>Streptomycetaceae</taxon>
        <taxon>Streptomyces</taxon>
    </lineage>
</organism>
<evidence type="ECO:0000313" key="3">
    <source>
        <dbReference type="Proteomes" id="UP000483802"/>
    </source>
</evidence>
<reference evidence="2 3" key="1">
    <citation type="submission" date="2019-11" db="EMBL/GenBank/DDBJ databases">
        <title>Streptomyces typhae sp. nov., a novel endophytic actinomycete isolated from the root of cattail pollen (Typha angustifolia L.).</title>
        <authorList>
            <person name="Peng C."/>
        </authorList>
    </citation>
    <scope>NUCLEOTIDE SEQUENCE [LARGE SCALE GENOMIC DNA]</scope>
    <source>
        <strain evidence="3">p1417</strain>
    </source>
</reference>
<name>A0A6L6X9M0_9ACTN</name>
<keyword evidence="3" id="KW-1185">Reference proteome</keyword>
<gene>
    <name evidence="2" type="ORF">GPA10_39315</name>
</gene>
<feature type="compositionally biased region" description="Polar residues" evidence="1">
    <location>
        <begin position="11"/>
        <end position="21"/>
    </location>
</feature>
<comment type="caution">
    <text evidence="2">The sequence shown here is derived from an EMBL/GenBank/DDBJ whole genome shotgun (WGS) entry which is preliminary data.</text>
</comment>
<protein>
    <submittedName>
        <fullName evidence="2">Uncharacterized protein</fullName>
    </submittedName>
</protein>